<dbReference type="Pfam" id="PF23138">
    <property type="entry name" value="CTLH_Armc9"/>
    <property type="match status" value="1"/>
</dbReference>
<feature type="domain" description="ARMC9 CTLH-like" evidence="6">
    <location>
        <begin position="89"/>
        <end position="245"/>
    </location>
</feature>
<dbReference type="Gene3D" id="1.25.10.10">
    <property type="entry name" value="Leucine-rich Repeat Variant"/>
    <property type="match status" value="1"/>
</dbReference>
<keyword evidence="4" id="KW-1133">Transmembrane helix</keyword>
<dbReference type="GO" id="GO:0005813">
    <property type="term" value="C:centrosome"/>
    <property type="evidence" value="ECO:0007669"/>
    <property type="project" value="UniProtKB-SubCell"/>
</dbReference>
<dbReference type="InterPro" id="IPR040369">
    <property type="entry name" value="ARMC9"/>
</dbReference>
<gene>
    <name evidence="7" type="ORF">WN48_10627</name>
</gene>
<evidence type="ECO:0000256" key="2">
    <source>
        <dbReference type="ARBA" id="ARBA00022794"/>
    </source>
</evidence>
<dbReference type="GO" id="GO:0060271">
    <property type="term" value="P:cilium assembly"/>
    <property type="evidence" value="ECO:0007669"/>
    <property type="project" value="InterPro"/>
</dbReference>
<sequence length="853" mass="99290">MDKNQTMIEMDNKELKLVHQYINYRLLLILIKYFLFYVYKIPYVCLQFLIDHDFENTADALMVEATIKGFKHFKEDLKTEDEIYENFYEQLMLNYNTGDRRTFLKLWNFIVPEDIKQTKSCKILMLHIYVYFAMLPIRMLHSYKEKGKGQTEANDPVMPFNQQDFECEKNFITEIEKNMNDSMEELRKFLNTMGKELENDAELRPYFALPFMEAPYAEPFLSKIFVRSWSDKLTEQLELFLKKNKQRNFSNIEYNDENLNKFSSSYTSLSEDHKKDVITKKAIRNVPIIPNDRNIPIFLEDGEADEQYNLCDNIKYSKKSNIQTVLMNSSEEDIYSSHFAKKNKKLMQCTQELAIAKSHLCNVHSNYEKLKGRFHKLHADYHKLMSIARVLTTALEDSVKGQAIDFQAMLETCTKIFPDLFSQNIKDSSHCSSEWLLNKSRSDMKIIEYSNSYNTFISPKLLDFKKIKLHLINGSIKTKLFLLQALRRKITFSQPGERDETVHEYISKDLLGLHSQIASYKGESILPYLLTPQNIIIPHPLQQSVTRLLNALASFRCGRDYLSFDSTVVDMCLNSVSDNNIDTLTCNMIIAMLQKLSLRKQQRIYMIENGLVEWLVHHLHDQCHVMDSYRLEYATALLMNLSLHQIAQKRVSNMASLLLSTLINLLLMDHASALPYINGALNNFLTNHVINEEAKRIKLSSVIEQYSKYKTGEIRKHLDHILKMHRGEITIKTEDEEMGDNDNEEFDVLESQLEENDPVKNNYQELSGELLLKSCYTILPKAIQKKEIIFDRSSLAQFKAEVIDSTMQNNRVKNLCSEHESIKREESLPRDSSKTTLASSMFLGVGSEAESTG</sequence>
<keyword evidence="8" id="KW-1185">Reference proteome</keyword>
<comment type="subcellular location">
    <subcellularLocation>
        <location evidence="1">Cytoplasm</location>
        <location evidence="1">Cytoskeleton</location>
        <location evidence="1">Cilium basal body</location>
    </subcellularLocation>
</comment>
<keyword evidence="4" id="KW-0812">Transmembrane</keyword>
<dbReference type="InterPro" id="IPR056327">
    <property type="entry name" value="ARMC9_CTLH-like_dom"/>
</dbReference>
<evidence type="ECO:0000259" key="6">
    <source>
        <dbReference type="Pfam" id="PF23138"/>
    </source>
</evidence>
<reference evidence="7 8" key="1">
    <citation type="submission" date="2015-07" db="EMBL/GenBank/DDBJ databases">
        <title>The genome of Eufriesea mexicana.</title>
        <authorList>
            <person name="Pan H."/>
            <person name="Kapheim K."/>
        </authorList>
    </citation>
    <scope>NUCLEOTIDE SEQUENCE [LARGE SCALE GENOMIC DNA]</scope>
    <source>
        <strain evidence="7">0111107269</strain>
        <tissue evidence="7">Whole body</tissue>
    </source>
</reference>
<dbReference type="GO" id="GO:0097542">
    <property type="term" value="C:ciliary tip"/>
    <property type="evidence" value="ECO:0007669"/>
    <property type="project" value="TreeGrafter"/>
</dbReference>
<proteinExistence type="predicted"/>
<dbReference type="InterPro" id="IPR011989">
    <property type="entry name" value="ARM-like"/>
</dbReference>
<evidence type="ECO:0000256" key="1">
    <source>
        <dbReference type="ARBA" id="ARBA00004120"/>
    </source>
</evidence>
<dbReference type="GO" id="GO:0005814">
    <property type="term" value="C:centriole"/>
    <property type="evidence" value="ECO:0007669"/>
    <property type="project" value="TreeGrafter"/>
</dbReference>
<dbReference type="SUPFAM" id="SSF48371">
    <property type="entry name" value="ARM repeat"/>
    <property type="match status" value="1"/>
</dbReference>
<dbReference type="OrthoDB" id="538223at2759"/>
<keyword evidence="4" id="KW-0472">Membrane</keyword>
<organism evidence="7 8">
    <name type="scientific">Eufriesea mexicana</name>
    <dbReference type="NCBI Taxonomy" id="516756"/>
    <lineage>
        <taxon>Eukaryota</taxon>
        <taxon>Metazoa</taxon>
        <taxon>Ecdysozoa</taxon>
        <taxon>Arthropoda</taxon>
        <taxon>Hexapoda</taxon>
        <taxon>Insecta</taxon>
        <taxon>Pterygota</taxon>
        <taxon>Neoptera</taxon>
        <taxon>Endopterygota</taxon>
        <taxon>Hymenoptera</taxon>
        <taxon>Apocrita</taxon>
        <taxon>Aculeata</taxon>
        <taxon>Apoidea</taxon>
        <taxon>Anthophila</taxon>
        <taxon>Apidae</taxon>
        <taxon>Eufriesea</taxon>
    </lineage>
</organism>
<keyword evidence="2" id="KW-0970">Cilium biogenesis/degradation</keyword>
<evidence type="ECO:0000313" key="8">
    <source>
        <dbReference type="Proteomes" id="UP000250275"/>
    </source>
</evidence>
<accession>A0A310S905</accession>
<evidence type="ECO:0000256" key="3">
    <source>
        <dbReference type="ARBA" id="ARBA00023273"/>
    </source>
</evidence>
<dbReference type="Pfam" id="PF21050">
    <property type="entry name" value="ARMC9_ARM"/>
    <property type="match status" value="1"/>
</dbReference>
<evidence type="ECO:0000313" key="7">
    <source>
        <dbReference type="EMBL" id="OAD53208.1"/>
    </source>
</evidence>
<keyword evidence="3" id="KW-0966">Cell projection</keyword>
<dbReference type="Proteomes" id="UP000250275">
    <property type="component" value="Unassembled WGS sequence"/>
</dbReference>
<dbReference type="AlphaFoldDB" id="A0A310S905"/>
<name>A0A310S905_9HYME</name>
<dbReference type="EMBL" id="KQ768090">
    <property type="protein sequence ID" value="OAD53208.1"/>
    <property type="molecule type" value="Genomic_DNA"/>
</dbReference>
<evidence type="ECO:0000259" key="5">
    <source>
        <dbReference type="Pfam" id="PF21050"/>
    </source>
</evidence>
<evidence type="ECO:0000256" key="4">
    <source>
        <dbReference type="SAM" id="Phobius"/>
    </source>
</evidence>
<dbReference type="PANTHER" id="PTHR14881:SF4">
    <property type="entry name" value="LISH DOMAIN-CONTAINING PROTEIN ARMC9"/>
    <property type="match status" value="1"/>
</dbReference>
<feature type="domain" description="LisH" evidence="5">
    <location>
        <begin position="606"/>
        <end position="724"/>
    </location>
</feature>
<dbReference type="InterPro" id="IPR048959">
    <property type="entry name" value="ARMC9_ARM_dom"/>
</dbReference>
<dbReference type="GO" id="GO:0036064">
    <property type="term" value="C:ciliary basal body"/>
    <property type="evidence" value="ECO:0007669"/>
    <property type="project" value="InterPro"/>
</dbReference>
<protein>
    <submittedName>
        <fullName evidence="7">LisH domain-containing protein ARMC9</fullName>
    </submittedName>
</protein>
<feature type="transmembrane region" description="Helical" evidence="4">
    <location>
        <begin position="21"/>
        <end position="39"/>
    </location>
</feature>
<dbReference type="InterPro" id="IPR016024">
    <property type="entry name" value="ARM-type_fold"/>
</dbReference>
<dbReference type="PANTHER" id="PTHR14881">
    <property type="entry name" value="LISH DOMAIN-CONTAINING PROTEIN ARMC9"/>
    <property type="match status" value="1"/>
</dbReference>